<feature type="compositionally biased region" description="Basic and acidic residues" evidence="14">
    <location>
        <begin position="266"/>
        <end position="280"/>
    </location>
</feature>
<comment type="similarity">
    <text evidence="1 13">Belongs to the ATP-dependent DNA ligase family.</text>
</comment>
<dbReference type="Gene3D" id="2.40.50.140">
    <property type="entry name" value="Nucleic acid-binding proteins"/>
    <property type="match status" value="1"/>
</dbReference>
<dbReference type="GO" id="GO:1903461">
    <property type="term" value="P:Okazaki fragment processing involved in mitotic DNA replication"/>
    <property type="evidence" value="ECO:0007669"/>
    <property type="project" value="TreeGrafter"/>
</dbReference>
<name>A0A5M8PZS2_9LECA</name>
<dbReference type="InterPro" id="IPR012309">
    <property type="entry name" value="DNA_ligase_ATP-dep_C"/>
</dbReference>
<dbReference type="GO" id="GO:0051301">
    <property type="term" value="P:cell division"/>
    <property type="evidence" value="ECO:0007669"/>
    <property type="project" value="UniProtKB-KW"/>
</dbReference>
<feature type="compositionally biased region" description="Basic and acidic residues" evidence="14">
    <location>
        <begin position="402"/>
        <end position="412"/>
    </location>
</feature>
<dbReference type="GO" id="GO:0006310">
    <property type="term" value="P:DNA recombination"/>
    <property type="evidence" value="ECO:0007669"/>
    <property type="project" value="UniProtKB-KW"/>
</dbReference>
<feature type="domain" description="ATP-dependent DNA ligase family profile" evidence="15">
    <location>
        <begin position="820"/>
        <end position="957"/>
    </location>
</feature>
<dbReference type="PROSITE" id="PS50160">
    <property type="entry name" value="DNA_LIGASE_A3"/>
    <property type="match status" value="1"/>
</dbReference>
<dbReference type="AlphaFoldDB" id="A0A5M8PZS2"/>
<evidence type="ECO:0000256" key="4">
    <source>
        <dbReference type="ARBA" id="ARBA00022705"/>
    </source>
</evidence>
<keyword evidence="9 12" id="KW-0234">DNA repair</keyword>
<dbReference type="Pfam" id="PF04679">
    <property type="entry name" value="DNA_ligase_A_C"/>
    <property type="match status" value="1"/>
</dbReference>
<dbReference type="CDD" id="cd07969">
    <property type="entry name" value="OBF_DNA_ligase_I"/>
    <property type="match status" value="1"/>
</dbReference>
<evidence type="ECO:0000256" key="14">
    <source>
        <dbReference type="SAM" id="MobiDB-lite"/>
    </source>
</evidence>
<evidence type="ECO:0000256" key="6">
    <source>
        <dbReference type="ARBA" id="ARBA00022763"/>
    </source>
</evidence>
<dbReference type="InterPro" id="IPR012310">
    <property type="entry name" value="DNA_ligase_ATP-dep_cent"/>
</dbReference>
<dbReference type="GO" id="GO:0005634">
    <property type="term" value="C:nucleus"/>
    <property type="evidence" value="ECO:0007669"/>
    <property type="project" value="TreeGrafter"/>
</dbReference>
<dbReference type="SUPFAM" id="SSF117018">
    <property type="entry name" value="ATP-dependent DNA ligase DNA-binding domain"/>
    <property type="match status" value="1"/>
</dbReference>
<keyword evidence="7 12" id="KW-0067">ATP-binding</keyword>
<feature type="compositionally biased region" description="Basic and acidic residues" evidence="14">
    <location>
        <begin position="182"/>
        <end position="195"/>
    </location>
</feature>
<evidence type="ECO:0000256" key="12">
    <source>
        <dbReference type="RuleBase" id="RU000617"/>
    </source>
</evidence>
<dbReference type="FunFam" id="2.40.50.140:FF:000062">
    <property type="entry name" value="DNA ligase"/>
    <property type="match status" value="1"/>
</dbReference>
<evidence type="ECO:0000256" key="5">
    <source>
        <dbReference type="ARBA" id="ARBA00022741"/>
    </source>
</evidence>
<evidence type="ECO:0000256" key="10">
    <source>
        <dbReference type="ARBA" id="ARBA00023306"/>
    </source>
</evidence>
<dbReference type="InterPro" id="IPR016059">
    <property type="entry name" value="DNA_ligase_ATP-dep_CS"/>
</dbReference>
<dbReference type="InterPro" id="IPR012340">
    <property type="entry name" value="NA-bd_OB-fold"/>
</dbReference>
<sequence length="1094" mass="119979">MSKLMKNTQGTREVVTVAYLYASPDVLDFEHPPKATVPTLKPSPISRRTVEARSLAPGALAVFNVTKSIRSLLAASAIPPAHPPYCLLRIAPLNIHLPRATNGQVQPLHTLSNVSRPFITAMPPKQATLGKFFGRSNGAGPKPQQSTLAFNRQRAGKPSDESESSTATSTKAEAENVDMEDDGKADSDHKSRPGELDGNPVRVKEGAFKVSEASESEEVDSHDVANGDGKATHPAASSVRKTVTKSPAKRVKGETKEEVDDEEEEPVRKRSRLSEKEKTPKKPIRQPNITPNAESAEATKHLHGSKARLKAEKAPVKAKAPAKAKGTEKAAPKQAPAVPITKEPKKKPKIEEQPHAPDSAKKLSAKDAADSTASDAAIPVEKDDTASEEEDEEVETEDEDKPELAAKAREKIQSSLKTSGKDPYPDWKPGEPVPYAALCTTFSLIELTTKRLVISAHCSLFLRQVLRLTPEDLLPTVQLMINKLAADYAGVELGIGESLIMKAIGESTGRSLAIIKADQNEIGDLGLVAAKSRSNQPTMFKPKALTVRGVLQGLMGIATVQGDGAQGRKIAGIKKLLSSADAAMAGKGSKGVDITKDKGGANEAKFIIRFLEGKLRLGLAEKTVLVALAHAMVIHETEKNGNKLPSSEQLAKGESILKTVYSELPSYEVIIPAMLEHGIFHLRDNCKLQPGVPLKPMLAKPTKSITEVLDRFEGKNFTCEYKYDGERAQIHYVAQDSPQKYAGIASSSHKTLKDFSAIFSRNSEELSKKYPDILAKLDTWIKKDTKSFVLDCETVAWDLVEKKVLPFQQLMTRKRKDVKVEDVKVKVCVFAFDMLFYNGESIVQKTLRERRELMKSAFEEAEGEFAFAQYGNTSELEEIQTLLDESVKASCEGLMVKMLDTEESGYEPSKRSRNWLKVKKDYLSGIGDSLDLVVLGAYFGKGRRTSVYGAFLLACYNSSTQVYETVCNIGTGFSDAILEELHTQLSEHTIDKPKPFYSHSTVPKDQPDVWFEPKFVWEVKAADLTLSPRYKAGCQALNDASGKGISLRFPRFIKQRDDKKPDQATGSRMVVEMYQKQESVSKGKGPAVDDDFEY</sequence>
<evidence type="ECO:0000256" key="8">
    <source>
        <dbReference type="ARBA" id="ARBA00023172"/>
    </source>
</evidence>
<dbReference type="EC" id="6.5.1.1" evidence="12"/>
<dbReference type="InterPro" id="IPR036599">
    <property type="entry name" value="DNA_ligase_N_sf"/>
</dbReference>
<keyword evidence="4" id="KW-0235">DNA replication</keyword>
<accession>A0A5M8PZS2</accession>
<comment type="catalytic activity">
    <reaction evidence="11 12">
        <text>ATP + (deoxyribonucleotide)n-3'-hydroxyl + 5'-phospho-(deoxyribonucleotide)m = (deoxyribonucleotide)n+m + AMP + diphosphate.</text>
        <dbReference type="EC" id="6.5.1.1"/>
    </reaction>
</comment>
<evidence type="ECO:0000256" key="3">
    <source>
        <dbReference type="ARBA" id="ARBA00022618"/>
    </source>
</evidence>
<protein>
    <recommendedName>
        <fullName evidence="12">DNA ligase</fullName>
        <ecNumber evidence="12">6.5.1.1</ecNumber>
    </recommendedName>
</protein>
<dbReference type="Gene3D" id="1.10.3260.10">
    <property type="entry name" value="DNA ligase, ATP-dependent, N-terminal domain"/>
    <property type="match status" value="1"/>
</dbReference>
<dbReference type="SUPFAM" id="SSF56091">
    <property type="entry name" value="DNA ligase/mRNA capping enzyme, catalytic domain"/>
    <property type="match status" value="1"/>
</dbReference>
<dbReference type="InterPro" id="IPR000977">
    <property type="entry name" value="DNA_ligase_ATP-dep"/>
</dbReference>
<dbReference type="Pfam" id="PF01068">
    <property type="entry name" value="DNA_ligase_A_M"/>
    <property type="match status" value="1"/>
</dbReference>
<feature type="region of interest" description="Disordered" evidence="14">
    <location>
        <begin position="129"/>
        <end position="427"/>
    </location>
</feature>
<evidence type="ECO:0000259" key="15">
    <source>
        <dbReference type="PROSITE" id="PS50160"/>
    </source>
</evidence>
<feature type="compositionally biased region" description="Acidic residues" evidence="14">
    <location>
        <begin position="386"/>
        <end position="401"/>
    </location>
</feature>
<dbReference type="FunFam" id="1.10.3260.10:FF:000004">
    <property type="entry name" value="DNA ligase"/>
    <property type="match status" value="1"/>
</dbReference>
<dbReference type="PANTHER" id="PTHR45674">
    <property type="entry name" value="DNA LIGASE 1/3 FAMILY MEMBER"/>
    <property type="match status" value="1"/>
</dbReference>
<organism evidence="16 17">
    <name type="scientific">Lasallia pustulata</name>
    <dbReference type="NCBI Taxonomy" id="136370"/>
    <lineage>
        <taxon>Eukaryota</taxon>
        <taxon>Fungi</taxon>
        <taxon>Dikarya</taxon>
        <taxon>Ascomycota</taxon>
        <taxon>Pezizomycotina</taxon>
        <taxon>Lecanoromycetes</taxon>
        <taxon>OSLEUM clade</taxon>
        <taxon>Umbilicariomycetidae</taxon>
        <taxon>Umbilicariales</taxon>
        <taxon>Umbilicariaceae</taxon>
        <taxon>Lasallia</taxon>
    </lineage>
</organism>
<dbReference type="Pfam" id="PF04675">
    <property type="entry name" value="DNA_ligase_A_N"/>
    <property type="match status" value="1"/>
</dbReference>
<dbReference type="PANTHER" id="PTHR45674:SF4">
    <property type="entry name" value="DNA LIGASE 1"/>
    <property type="match status" value="1"/>
</dbReference>
<evidence type="ECO:0000256" key="2">
    <source>
        <dbReference type="ARBA" id="ARBA00022598"/>
    </source>
</evidence>
<dbReference type="GO" id="GO:0005524">
    <property type="term" value="F:ATP binding"/>
    <property type="evidence" value="ECO:0007669"/>
    <property type="project" value="UniProtKB-KW"/>
</dbReference>
<reference evidence="16 17" key="1">
    <citation type="submission" date="2019-09" db="EMBL/GenBank/DDBJ databases">
        <title>The hologenome of the rock-dwelling lichen Lasallia pustulata.</title>
        <authorList>
            <person name="Greshake Tzovaras B."/>
            <person name="Segers F."/>
            <person name="Bicker A."/>
            <person name="Dal Grande F."/>
            <person name="Otte J."/>
            <person name="Hankeln T."/>
            <person name="Schmitt I."/>
            <person name="Ebersberger I."/>
        </authorList>
    </citation>
    <scope>NUCLEOTIDE SEQUENCE [LARGE SCALE GENOMIC DNA]</scope>
    <source>
        <strain evidence="16">A1-1</strain>
    </source>
</reference>
<dbReference type="GO" id="GO:0003910">
    <property type="term" value="F:DNA ligase (ATP) activity"/>
    <property type="evidence" value="ECO:0007669"/>
    <property type="project" value="UniProtKB-EC"/>
</dbReference>
<evidence type="ECO:0000256" key="9">
    <source>
        <dbReference type="ARBA" id="ARBA00023204"/>
    </source>
</evidence>
<evidence type="ECO:0000313" key="17">
    <source>
        <dbReference type="Proteomes" id="UP000324767"/>
    </source>
</evidence>
<dbReference type="GO" id="GO:0071897">
    <property type="term" value="P:DNA biosynthetic process"/>
    <property type="evidence" value="ECO:0007669"/>
    <property type="project" value="InterPro"/>
</dbReference>
<evidence type="ECO:0000256" key="11">
    <source>
        <dbReference type="ARBA" id="ARBA00034003"/>
    </source>
</evidence>
<gene>
    <name evidence="16" type="ORF">FRX48_02542</name>
</gene>
<dbReference type="OrthoDB" id="206088at2759"/>
<evidence type="ECO:0000313" key="16">
    <source>
        <dbReference type="EMBL" id="KAA6414180.1"/>
    </source>
</evidence>
<proteinExistence type="inferred from homology"/>
<dbReference type="NCBIfam" id="TIGR00574">
    <property type="entry name" value="dnl1"/>
    <property type="match status" value="1"/>
</dbReference>
<feature type="compositionally biased region" description="Basic and acidic residues" evidence="14">
    <location>
        <begin position="349"/>
        <end position="369"/>
    </location>
</feature>
<keyword evidence="2 12" id="KW-0436">Ligase</keyword>
<evidence type="ECO:0000256" key="13">
    <source>
        <dbReference type="RuleBase" id="RU004196"/>
    </source>
</evidence>
<dbReference type="PROSITE" id="PS00333">
    <property type="entry name" value="DNA_LIGASE_A2"/>
    <property type="match status" value="1"/>
</dbReference>
<evidence type="ECO:0000256" key="1">
    <source>
        <dbReference type="ARBA" id="ARBA00007572"/>
    </source>
</evidence>
<keyword evidence="6 12" id="KW-0227">DNA damage</keyword>
<evidence type="ECO:0000256" key="7">
    <source>
        <dbReference type="ARBA" id="ARBA00022840"/>
    </source>
</evidence>
<dbReference type="PROSITE" id="PS00697">
    <property type="entry name" value="DNA_LIGASE_A1"/>
    <property type="match status" value="1"/>
</dbReference>
<dbReference type="InterPro" id="IPR050191">
    <property type="entry name" value="ATP-dep_DNA_ligase"/>
</dbReference>
<dbReference type="CDD" id="cd07900">
    <property type="entry name" value="Adenylation_DNA_ligase_I_Euk"/>
    <property type="match status" value="1"/>
</dbReference>
<dbReference type="GO" id="GO:0003677">
    <property type="term" value="F:DNA binding"/>
    <property type="evidence" value="ECO:0007669"/>
    <property type="project" value="InterPro"/>
</dbReference>
<keyword evidence="3" id="KW-0132">Cell division</keyword>
<dbReference type="FunFam" id="3.30.470.30:FF:000016">
    <property type="entry name" value="DNA ligase"/>
    <property type="match status" value="1"/>
</dbReference>
<comment type="caution">
    <text evidence="16">The sequence shown here is derived from an EMBL/GenBank/DDBJ whole genome shotgun (WGS) entry which is preliminary data.</text>
</comment>
<keyword evidence="10" id="KW-0131">Cell cycle</keyword>
<dbReference type="GO" id="GO:0006281">
    <property type="term" value="P:DNA repair"/>
    <property type="evidence" value="ECO:0007669"/>
    <property type="project" value="UniProtKB-KW"/>
</dbReference>
<dbReference type="GO" id="GO:0005739">
    <property type="term" value="C:mitochondrion"/>
    <property type="evidence" value="ECO:0007669"/>
    <property type="project" value="TreeGrafter"/>
</dbReference>
<keyword evidence="5 12" id="KW-0547">Nucleotide-binding</keyword>
<dbReference type="Gene3D" id="3.30.470.30">
    <property type="entry name" value="DNA ligase/mRNA capping enzyme"/>
    <property type="match status" value="1"/>
</dbReference>
<dbReference type="SUPFAM" id="SSF50249">
    <property type="entry name" value="Nucleic acid-binding proteins"/>
    <property type="match status" value="1"/>
</dbReference>
<dbReference type="EMBL" id="VXIT01000003">
    <property type="protein sequence ID" value="KAA6414180.1"/>
    <property type="molecule type" value="Genomic_DNA"/>
</dbReference>
<dbReference type="InterPro" id="IPR012308">
    <property type="entry name" value="DNA_ligase_ATP-dep_N"/>
</dbReference>
<keyword evidence="8 12" id="KW-0233">DNA recombination</keyword>
<feature type="region of interest" description="Disordered" evidence="14">
    <location>
        <begin position="1074"/>
        <end position="1094"/>
    </location>
</feature>
<dbReference type="Proteomes" id="UP000324767">
    <property type="component" value="Unassembled WGS sequence"/>
</dbReference>